<name>A0A7S4QV31_9STRA</name>
<keyword evidence="1" id="KW-0175">Coiled coil</keyword>
<protein>
    <submittedName>
        <fullName evidence="3">Uncharacterized protein</fullName>
    </submittedName>
</protein>
<accession>A0A7S4QV31</accession>
<feature type="region of interest" description="Disordered" evidence="2">
    <location>
        <begin position="44"/>
        <end position="63"/>
    </location>
</feature>
<reference evidence="3" key="1">
    <citation type="submission" date="2021-01" db="EMBL/GenBank/DDBJ databases">
        <authorList>
            <person name="Corre E."/>
            <person name="Pelletier E."/>
            <person name="Niang G."/>
            <person name="Scheremetjew M."/>
            <person name="Finn R."/>
            <person name="Kale V."/>
            <person name="Holt S."/>
            <person name="Cochrane G."/>
            <person name="Meng A."/>
            <person name="Brown T."/>
            <person name="Cohen L."/>
        </authorList>
    </citation>
    <scope>NUCLEOTIDE SEQUENCE</scope>
    <source>
        <strain evidence="3">GSO104</strain>
    </source>
</reference>
<evidence type="ECO:0000256" key="1">
    <source>
        <dbReference type="SAM" id="Coils"/>
    </source>
</evidence>
<feature type="compositionally biased region" description="Low complexity" evidence="2">
    <location>
        <begin position="44"/>
        <end position="53"/>
    </location>
</feature>
<evidence type="ECO:0000256" key="2">
    <source>
        <dbReference type="SAM" id="MobiDB-lite"/>
    </source>
</evidence>
<sequence>MGGDEFETCSMSTISTSKQSISVEEETPVLIETRGIRKCKSSTTCTTSVCSSSDGGGRKSQHSRYRTLEREIIIHLRAELERARKEAESSQALVKKLLEENQELREETNGIHMLANHLKEEVRRLSSSQRPQESYGTMLRSTLGSLQRFRFEMPNTDTAEQLTASGEDVNEEAEHDNMQMETKASMIDVDLTDDLGSVNTIPTYSEIGHQKLLEHENDNVYTAAVNTFEEDGSNDGLIVHWDSFRNCSFRNKEENSGSHSFGLRCSSRNEK</sequence>
<evidence type="ECO:0000313" key="3">
    <source>
        <dbReference type="EMBL" id="CAE4592576.1"/>
    </source>
</evidence>
<proteinExistence type="predicted"/>
<gene>
    <name evidence="3" type="ORF">DBRI00130_LOCUS7249</name>
</gene>
<feature type="coiled-coil region" evidence="1">
    <location>
        <begin position="73"/>
        <end position="107"/>
    </location>
</feature>
<organism evidence="3">
    <name type="scientific">Ditylum brightwellii</name>
    <dbReference type="NCBI Taxonomy" id="49249"/>
    <lineage>
        <taxon>Eukaryota</taxon>
        <taxon>Sar</taxon>
        <taxon>Stramenopiles</taxon>
        <taxon>Ochrophyta</taxon>
        <taxon>Bacillariophyta</taxon>
        <taxon>Mediophyceae</taxon>
        <taxon>Lithodesmiophycidae</taxon>
        <taxon>Lithodesmiales</taxon>
        <taxon>Lithodesmiaceae</taxon>
        <taxon>Ditylum</taxon>
    </lineage>
</organism>
<feature type="region of interest" description="Disordered" evidence="2">
    <location>
        <begin position="252"/>
        <end position="271"/>
    </location>
</feature>
<dbReference type="AlphaFoldDB" id="A0A7S4QV31"/>
<dbReference type="EMBL" id="HBNS01008965">
    <property type="protein sequence ID" value="CAE4592576.1"/>
    <property type="molecule type" value="Transcribed_RNA"/>
</dbReference>